<dbReference type="SUPFAM" id="SSF52833">
    <property type="entry name" value="Thioredoxin-like"/>
    <property type="match status" value="1"/>
</dbReference>
<comment type="similarity">
    <text evidence="2">Belongs to the GST superfamily. Theta family.</text>
</comment>
<accession>A0A7E5WE58</accession>
<dbReference type="RefSeq" id="XP_026738727.1">
    <property type="nucleotide sequence ID" value="XM_026882926.1"/>
</dbReference>
<dbReference type="GO" id="GO:0004364">
    <property type="term" value="F:glutathione transferase activity"/>
    <property type="evidence" value="ECO:0007669"/>
    <property type="project" value="UniProtKB-EC"/>
</dbReference>
<dbReference type="Proteomes" id="UP000322000">
    <property type="component" value="Chromosome 16"/>
</dbReference>
<protein>
    <submittedName>
        <fullName evidence="9">Glutathione S-transferase theta-1-like</fullName>
    </submittedName>
</protein>
<keyword evidence="8" id="KW-1185">Reference proteome</keyword>
<evidence type="ECO:0000256" key="3">
    <source>
        <dbReference type="ARBA" id="ARBA00022490"/>
    </source>
</evidence>
<dbReference type="KEGG" id="tnl:113501724"/>
<dbReference type="Pfam" id="PF00043">
    <property type="entry name" value="GST_C"/>
    <property type="match status" value="1"/>
</dbReference>
<dbReference type="AlphaFoldDB" id="A0A7E5WE58"/>
<dbReference type="InterPro" id="IPR004046">
    <property type="entry name" value="GST_C"/>
</dbReference>
<dbReference type="InterPro" id="IPR036282">
    <property type="entry name" value="Glutathione-S-Trfase_C_sf"/>
</dbReference>
<evidence type="ECO:0000256" key="4">
    <source>
        <dbReference type="ARBA" id="ARBA00022679"/>
    </source>
</evidence>
<dbReference type="PANTHER" id="PTHR43917">
    <property type="match status" value="1"/>
</dbReference>
<dbReference type="GO" id="GO:0005737">
    <property type="term" value="C:cytoplasm"/>
    <property type="evidence" value="ECO:0007669"/>
    <property type="project" value="UniProtKB-SubCell"/>
</dbReference>
<evidence type="ECO:0000259" key="7">
    <source>
        <dbReference type="PROSITE" id="PS50405"/>
    </source>
</evidence>
<keyword evidence="3" id="KW-0963">Cytoplasm</keyword>
<comment type="subcellular location">
    <subcellularLocation>
        <location evidence="1">Cytoplasm</location>
    </subcellularLocation>
</comment>
<dbReference type="FunCoup" id="A0A7E5WE58">
    <property type="interactions" value="740"/>
</dbReference>
<evidence type="ECO:0000256" key="5">
    <source>
        <dbReference type="ARBA" id="ARBA00047960"/>
    </source>
</evidence>
<dbReference type="PANTHER" id="PTHR43917:SF8">
    <property type="entry name" value="GH16740P-RELATED"/>
    <property type="match status" value="1"/>
</dbReference>
<dbReference type="InterPro" id="IPR051369">
    <property type="entry name" value="GST_Theta"/>
</dbReference>
<dbReference type="InterPro" id="IPR010987">
    <property type="entry name" value="Glutathione-S-Trfase_C-like"/>
</dbReference>
<dbReference type="SFLD" id="SFLDS00019">
    <property type="entry name" value="Glutathione_Transferase_(cytos"/>
    <property type="match status" value="1"/>
</dbReference>
<comment type="catalytic activity">
    <reaction evidence="5">
        <text>RX + glutathione = an S-substituted glutathione + a halide anion + H(+)</text>
        <dbReference type="Rhea" id="RHEA:16437"/>
        <dbReference type="ChEBI" id="CHEBI:15378"/>
        <dbReference type="ChEBI" id="CHEBI:16042"/>
        <dbReference type="ChEBI" id="CHEBI:17792"/>
        <dbReference type="ChEBI" id="CHEBI:57925"/>
        <dbReference type="ChEBI" id="CHEBI:90779"/>
        <dbReference type="EC" id="2.5.1.18"/>
    </reaction>
</comment>
<dbReference type="InterPro" id="IPR040077">
    <property type="entry name" value="GST_C_Theta"/>
</dbReference>
<evidence type="ECO:0000313" key="8">
    <source>
        <dbReference type="Proteomes" id="UP000322000"/>
    </source>
</evidence>
<dbReference type="CDD" id="cd03183">
    <property type="entry name" value="GST_C_Theta"/>
    <property type="match status" value="1"/>
</dbReference>
<dbReference type="PROSITE" id="PS50405">
    <property type="entry name" value="GST_CTER"/>
    <property type="match status" value="1"/>
</dbReference>
<reference evidence="9" key="1">
    <citation type="submission" date="2025-08" db="UniProtKB">
        <authorList>
            <consortium name="RefSeq"/>
        </authorList>
    </citation>
    <scope>IDENTIFICATION</scope>
</reference>
<dbReference type="CTD" id="2952"/>
<dbReference type="CDD" id="cd03050">
    <property type="entry name" value="GST_N_Theta"/>
    <property type="match status" value="1"/>
</dbReference>
<dbReference type="OrthoDB" id="422574at2759"/>
<proteinExistence type="inferred from homology"/>
<dbReference type="InParanoid" id="A0A7E5WE58"/>
<dbReference type="InterPro" id="IPR036249">
    <property type="entry name" value="Thioredoxin-like_sf"/>
</dbReference>
<dbReference type="FunFam" id="1.20.1050.10:FF:000039">
    <property type="entry name" value="Glutathione S-transferase theta-1"/>
    <property type="match status" value="1"/>
</dbReference>
<dbReference type="SFLD" id="SFLDG00358">
    <property type="entry name" value="Main_(cytGST)"/>
    <property type="match status" value="1"/>
</dbReference>
<dbReference type="Gene3D" id="1.20.1050.10">
    <property type="match status" value="1"/>
</dbReference>
<evidence type="ECO:0000313" key="9">
    <source>
        <dbReference type="RefSeq" id="XP_026738727.1"/>
    </source>
</evidence>
<evidence type="ECO:0000259" key="6">
    <source>
        <dbReference type="PROSITE" id="PS50404"/>
    </source>
</evidence>
<dbReference type="Pfam" id="PF02798">
    <property type="entry name" value="GST_N"/>
    <property type="match status" value="1"/>
</dbReference>
<dbReference type="GeneID" id="113501724"/>
<dbReference type="InterPro" id="IPR040075">
    <property type="entry name" value="GST_N_Theta"/>
</dbReference>
<gene>
    <name evidence="9" type="primary">LOC113501724</name>
</gene>
<keyword evidence="4" id="KW-0808">Transferase</keyword>
<organism evidence="8 9">
    <name type="scientific">Trichoplusia ni</name>
    <name type="common">Cabbage looper</name>
    <dbReference type="NCBI Taxonomy" id="7111"/>
    <lineage>
        <taxon>Eukaryota</taxon>
        <taxon>Metazoa</taxon>
        <taxon>Ecdysozoa</taxon>
        <taxon>Arthropoda</taxon>
        <taxon>Hexapoda</taxon>
        <taxon>Insecta</taxon>
        <taxon>Pterygota</taxon>
        <taxon>Neoptera</taxon>
        <taxon>Endopterygota</taxon>
        <taxon>Lepidoptera</taxon>
        <taxon>Glossata</taxon>
        <taxon>Ditrysia</taxon>
        <taxon>Noctuoidea</taxon>
        <taxon>Noctuidae</taxon>
        <taxon>Plusiinae</taxon>
        <taxon>Trichoplusia</taxon>
    </lineage>
</organism>
<dbReference type="Gene3D" id="3.40.30.10">
    <property type="entry name" value="Glutaredoxin"/>
    <property type="match status" value="1"/>
</dbReference>
<dbReference type="PROSITE" id="PS50404">
    <property type="entry name" value="GST_NTER"/>
    <property type="match status" value="1"/>
</dbReference>
<feature type="domain" description="GST C-terminal" evidence="7">
    <location>
        <begin position="88"/>
        <end position="222"/>
    </location>
</feature>
<dbReference type="GO" id="GO:0006749">
    <property type="term" value="P:glutathione metabolic process"/>
    <property type="evidence" value="ECO:0007669"/>
    <property type="project" value="TreeGrafter"/>
</dbReference>
<dbReference type="SUPFAM" id="SSF47616">
    <property type="entry name" value="GST C-terminal domain-like"/>
    <property type="match status" value="1"/>
</dbReference>
<evidence type="ECO:0000256" key="1">
    <source>
        <dbReference type="ARBA" id="ARBA00004496"/>
    </source>
</evidence>
<feature type="domain" description="GST N-terminal" evidence="6">
    <location>
        <begin position="1"/>
        <end position="82"/>
    </location>
</feature>
<dbReference type="InterPro" id="IPR040079">
    <property type="entry name" value="Glutathione_S-Trfase"/>
</dbReference>
<sequence length="228" mass="26382">MALKLYYDLMSQPSRSLYILLKYANCNFESKLLALRKGEHFGEEFTAINRLQKVPVIDHNGFVLTESVAIIKYLSRENLIPDSIYPKASKQAARVEEFLEWHHAGLRLHCAMFFRVKFLIPSIVGQPEEPKNIDGYLRRMEAALKEFDTKWLGRGNNFITGNTVTVADLFAACEVEQPKMAGYNPCEKFENINVWLKKVRDHFNPYYDEAHEVLNKIGKNKFKMASKV</sequence>
<evidence type="ECO:0000256" key="2">
    <source>
        <dbReference type="ARBA" id="ARBA00009899"/>
    </source>
</evidence>
<name>A0A7E5WE58_TRINI</name>
<dbReference type="InterPro" id="IPR004045">
    <property type="entry name" value="Glutathione_S-Trfase_N"/>
</dbReference>